<feature type="compositionally biased region" description="Low complexity" evidence="3">
    <location>
        <begin position="158"/>
        <end position="167"/>
    </location>
</feature>
<keyword evidence="5" id="KW-0808">Transferase</keyword>
<dbReference type="GO" id="GO:0005829">
    <property type="term" value="C:cytosol"/>
    <property type="evidence" value="ECO:0007669"/>
    <property type="project" value="TreeGrafter"/>
</dbReference>
<reference evidence="6 7" key="3">
    <citation type="journal article" date="2017" name="G3 (Bethesda)">
        <title>Comparative analysis highlights variable genome content of wheat rusts and divergence of the mating loci.</title>
        <authorList>
            <person name="Cuomo C.A."/>
            <person name="Bakkeren G."/>
            <person name="Khalil H.B."/>
            <person name="Panwar V."/>
            <person name="Joly D."/>
            <person name="Linning R."/>
            <person name="Sakthikumar S."/>
            <person name="Song X."/>
            <person name="Adiconis X."/>
            <person name="Fan L."/>
            <person name="Goldberg J.M."/>
            <person name="Levin J.Z."/>
            <person name="Young S."/>
            <person name="Zeng Q."/>
            <person name="Anikster Y."/>
            <person name="Bruce M."/>
            <person name="Wang M."/>
            <person name="Yin C."/>
            <person name="McCallum B."/>
            <person name="Szabo L.J."/>
            <person name="Hulbert S."/>
            <person name="Chen X."/>
            <person name="Fellers J.P."/>
        </authorList>
    </citation>
    <scope>NUCLEOTIDE SEQUENCE</scope>
    <source>
        <strain evidence="6">isolate 1-1 / race 1 (BBBD)</strain>
        <strain evidence="7">Isolate 1-1 / race 1 (BBBD)</strain>
    </source>
</reference>
<dbReference type="VEuPathDB" id="FungiDB:PTTG_07929"/>
<accession>A0A0C4F495</accession>
<dbReference type="PANTHER" id="PTHR24346:SF51">
    <property type="entry name" value="PAS DOMAIN-CONTAINING SERINE_THREONINE-PROTEIN KINASE"/>
    <property type="match status" value="1"/>
</dbReference>
<dbReference type="GO" id="GO:0045719">
    <property type="term" value="P:negative regulation of glycogen biosynthetic process"/>
    <property type="evidence" value="ECO:0007669"/>
    <property type="project" value="TreeGrafter"/>
</dbReference>
<feature type="region of interest" description="Disordered" evidence="3">
    <location>
        <begin position="158"/>
        <end position="258"/>
    </location>
</feature>
<keyword evidence="1" id="KW-0547">Nucleotide-binding</keyword>
<evidence type="ECO:0000256" key="3">
    <source>
        <dbReference type="SAM" id="MobiDB-lite"/>
    </source>
</evidence>
<evidence type="ECO:0000256" key="1">
    <source>
        <dbReference type="ARBA" id="ARBA00022741"/>
    </source>
</evidence>
<dbReference type="AlphaFoldDB" id="A0A0C4F495"/>
<proteinExistence type="predicted"/>
<reference evidence="6" key="4">
    <citation type="submission" date="2025-05" db="UniProtKB">
        <authorList>
            <consortium name="EnsemblFungi"/>
        </authorList>
    </citation>
    <scope>IDENTIFICATION</scope>
    <source>
        <strain evidence="6">isolate 1-1 / race 1 (BBBD)</strain>
    </source>
</reference>
<dbReference type="PROSITE" id="PS00108">
    <property type="entry name" value="PROTEIN_KINASE_ST"/>
    <property type="match status" value="1"/>
</dbReference>
<dbReference type="Gene3D" id="1.10.510.10">
    <property type="entry name" value="Transferase(Phosphotransferase) domain 1"/>
    <property type="match status" value="1"/>
</dbReference>
<keyword evidence="7" id="KW-1185">Reference proteome</keyword>
<dbReference type="OMA" id="KPQLDPG"/>
<dbReference type="EnsemblFungi" id="PTTG_07929-t43_1">
    <property type="protein sequence ID" value="PTTG_07929-t43_1-p1"/>
    <property type="gene ID" value="PTTG_07929"/>
</dbReference>
<dbReference type="Proteomes" id="UP000005240">
    <property type="component" value="Unassembled WGS sequence"/>
</dbReference>
<evidence type="ECO:0000256" key="2">
    <source>
        <dbReference type="ARBA" id="ARBA00022840"/>
    </source>
</evidence>
<dbReference type="PANTHER" id="PTHR24346">
    <property type="entry name" value="MAP/MICROTUBULE AFFINITY-REGULATING KINASE"/>
    <property type="match status" value="1"/>
</dbReference>
<dbReference type="Pfam" id="PF00069">
    <property type="entry name" value="Pkinase"/>
    <property type="match status" value="1"/>
</dbReference>
<dbReference type="OrthoDB" id="10252171at2759"/>
<feature type="compositionally biased region" description="Low complexity" evidence="3">
    <location>
        <begin position="59"/>
        <end position="73"/>
    </location>
</feature>
<organism evidence="5">
    <name type="scientific">Puccinia triticina (isolate 1-1 / race 1 (BBBD))</name>
    <name type="common">Brown leaf rust fungus</name>
    <dbReference type="NCBI Taxonomy" id="630390"/>
    <lineage>
        <taxon>Eukaryota</taxon>
        <taxon>Fungi</taxon>
        <taxon>Dikarya</taxon>
        <taxon>Basidiomycota</taxon>
        <taxon>Pucciniomycotina</taxon>
        <taxon>Pucciniomycetes</taxon>
        <taxon>Pucciniales</taxon>
        <taxon>Pucciniaceae</taxon>
        <taxon>Puccinia</taxon>
    </lineage>
</organism>
<reference evidence="5" key="2">
    <citation type="submission" date="2016-05" db="EMBL/GenBank/DDBJ databases">
        <title>Comparative analysis highlights variable genome content of wheat rusts and divergence of the mating loci.</title>
        <authorList>
            <person name="Cuomo C.A."/>
            <person name="Bakkeren G."/>
            <person name="Szabo L."/>
            <person name="Khalil H."/>
            <person name="Joly D."/>
            <person name="Goldberg J."/>
            <person name="Young S."/>
            <person name="Zeng Q."/>
            <person name="Fellers J."/>
        </authorList>
    </citation>
    <scope>NUCLEOTIDE SEQUENCE [LARGE SCALE GENOMIC DNA]</scope>
    <source>
        <strain evidence="5">1-1 BBBD Race 1</strain>
    </source>
</reference>
<dbReference type="Gene3D" id="3.30.200.20">
    <property type="entry name" value="Phosphorylase Kinase, domain 1"/>
    <property type="match status" value="1"/>
</dbReference>
<dbReference type="GO" id="GO:0035556">
    <property type="term" value="P:intracellular signal transduction"/>
    <property type="evidence" value="ECO:0007669"/>
    <property type="project" value="TreeGrafter"/>
</dbReference>
<reference evidence="5" key="1">
    <citation type="submission" date="2009-11" db="EMBL/GenBank/DDBJ databases">
        <authorList>
            <consortium name="The Broad Institute Genome Sequencing Platform"/>
            <person name="Ward D."/>
            <person name="Feldgarden M."/>
            <person name="Earl A."/>
            <person name="Young S.K."/>
            <person name="Zeng Q."/>
            <person name="Koehrsen M."/>
            <person name="Alvarado L."/>
            <person name="Berlin A."/>
            <person name="Bochicchio J."/>
            <person name="Borenstein D."/>
            <person name="Chapman S.B."/>
            <person name="Chen Z."/>
            <person name="Engels R."/>
            <person name="Freedman E."/>
            <person name="Gellesch M."/>
            <person name="Goldberg J."/>
            <person name="Griggs A."/>
            <person name="Gujja S."/>
            <person name="Heilman E."/>
            <person name="Heiman D."/>
            <person name="Hepburn T."/>
            <person name="Howarth C."/>
            <person name="Jen D."/>
            <person name="Larson L."/>
            <person name="Lewis B."/>
            <person name="Mehta T."/>
            <person name="Park D."/>
            <person name="Pearson M."/>
            <person name="Roberts A."/>
            <person name="Saif S."/>
            <person name="Shea T."/>
            <person name="Shenoy N."/>
            <person name="Sisk P."/>
            <person name="Stolte C."/>
            <person name="Sykes S."/>
            <person name="Thomson T."/>
            <person name="Walk T."/>
            <person name="White J."/>
            <person name="Yandava C."/>
            <person name="Izard J."/>
            <person name="Baranova O.V."/>
            <person name="Blanton J.M."/>
            <person name="Tanner A.C."/>
            <person name="Dewhirst F.E."/>
            <person name="Haas B."/>
            <person name="Nusbaum C."/>
            <person name="Birren B."/>
        </authorList>
    </citation>
    <scope>NUCLEOTIDE SEQUENCE [LARGE SCALE GENOMIC DNA]</scope>
    <source>
        <strain evidence="5">1-1 BBBD Race 1</strain>
    </source>
</reference>
<dbReference type="PROSITE" id="PS50011">
    <property type="entry name" value="PROTEIN_KINASE_DOM"/>
    <property type="match status" value="1"/>
</dbReference>
<name>A0A0C4F495_PUCT1</name>
<sequence length="776" mass="83783">MTAPPRIPALTHSFATPPPPPPPSANHTHPIVPPSFSHGPAVASLIREKRRQLSLANQSTPTTTATSSPLSSPIERNIPLPAAAASQDQRRPRSRGQTRIGALADMTIRFDSLKPLTLISSPAASDPSLAEVVMTPTTEEWWAFGGLSHKSSKCSSKASLRESASSATSIAPTKTSNRGREQEEEEDEEDDQADDDSDYTGASSNDSERCPRSSDTHSPKPEPSSSVTTPDNSPEACINDHPLQSPTSNHPTTTTSQLVPPLNICPAIIPSPTPNSPTNLISPLSSPLEFSAGLISCSEAEPSLPIPTLTSVNGIFNVPSSPLADTLQIHKSEPHHAFPTLTAMSSYSVGSPTESSALEPLTSTALLSSLLDKAPPTASRPCSLVHDGIVRKTIDPRSYSAITGHRNLDSFVIHSSAGSGAYGIVKHAQEKGADGQPVGPPLVIKYIIKQRILADCWKRHKVLGPVPIEIHVLDHLRRVNYRTSIISMATQYMEARNSKGDSTPVETIPNRTDLIQLCAHENASGGTLHQRTGHPNICGILDYFEDSDYYYLVMPRFGDGKDLFEHIELAPDGLPTPEVRRIFGQIVDGVAFLHERNIVHRDLKDENVILDRDGNAQLIDFGSAAYVREGSKFETFSGTLDFAAPEVLKGVPHGGKEIDIWALGVILFVLITGECPFWNPEEAAKGIGEGSRARAKLETHLATKRHALNGEERRAFDGDDESESVLDLLKHCLHLDAASRPSIEHICWHKFFLPSFGWSGPSIPSIAEPSLPPPAV</sequence>
<dbReference type="GO" id="GO:0004674">
    <property type="term" value="F:protein serine/threonine kinase activity"/>
    <property type="evidence" value="ECO:0007669"/>
    <property type="project" value="TreeGrafter"/>
</dbReference>
<evidence type="ECO:0000259" key="4">
    <source>
        <dbReference type="PROSITE" id="PS50011"/>
    </source>
</evidence>
<evidence type="ECO:0000313" key="5">
    <source>
        <dbReference type="EMBL" id="OAV89633.1"/>
    </source>
</evidence>
<dbReference type="FunFam" id="3.30.200.20:FF:000747">
    <property type="entry name" value="Unplaced genomic scaffold supercont1.2, whole genome shotgun sequence"/>
    <property type="match status" value="1"/>
</dbReference>
<dbReference type="InterPro" id="IPR000719">
    <property type="entry name" value="Prot_kinase_dom"/>
</dbReference>
<keyword evidence="5" id="KW-0418">Kinase</keyword>
<feature type="domain" description="Protein kinase" evidence="4">
    <location>
        <begin position="411"/>
        <end position="752"/>
    </location>
</feature>
<evidence type="ECO:0000313" key="6">
    <source>
        <dbReference type="EnsemblFungi" id="PTTG_07929-t43_1-p1"/>
    </source>
</evidence>
<dbReference type="GO" id="GO:0005634">
    <property type="term" value="C:nucleus"/>
    <property type="evidence" value="ECO:0007669"/>
    <property type="project" value="TreeGrafter"/>
</dbReference>
<feature type="compositionally biased region" description="Basic and acidic residues" evidence="3">
    <location>
        <begin position="206"/>
        <end position="220"/>
    </location>
</feature>
<keyword evidence="2" id="KW-0067">ATP-binding</keyword>
<feature type="compositionally biased region" description="Polar residues" evidence="3">
    <location>
        <begin position="223"/>
        <end position="232"/>
    </location>
</feature>
<dbReference type="SUPFAM" id="SSF56112">
    <property type="entry name" value="Protein kinase-like (PK-like)"/>
    <property type="match status" value="1"/>
</dbReference>
<evidence type="ECO:0000313" key="7">
    <source>
        <dbReference type="Proteomes" id="UP000005240"/>
    </source>
</evidence>
<dbReference type="STRING" id="630390.A0A0C4F495"/>
<feature type="compositionally biased region" description="Acidic residues" evidence="3">
    <location>
        <begin position="182"/>
        <end position="198"/>
    </location>
</feature>
<dbReference type="GO" id="GO:0005524">
    <property type="term" value="F:ATP binding"/>
    <property type="evidence" value="ECO:0007669"/>
    <property type="project" value="UniProtKB-KW"/>
</dbReference>
<feature type="compositionally biased region" description="Low complexity" evidence="3">
    <location>
        <begin position="245"/>
        <end position="256"/>
    </location>
</feature>
<feature type="region of interest" description="Disordered" evidence="3">
    <location>
        <begin position="1"/>
        <end position="100"/>
    </location>
</feature>
<dbReference type="EMBL" id="ADAS02000122">
    <property type="protein sequence ID" value="OAV89633.1"/>
    <property type="molecule type" value="Genomic_DNA"/>
</dbReference>
<dbReference type="InterPro" id="IPR011009">
    <property type="entry name" value="Kinase-like_dom_sf"/>
</dbReference>
<protein>
    <submittedName>
        <fullName evidence="5">CAMK/CAMKL/PASK protein kinase</fullName>
    </submittedName>
    <submittedName>
        <fullName evidence="6">Protein kinase domain-containing protein</fullName>
    </submittedName>
</protein>
<dbReference type="InterPro" id="IPR008271">
    <property type="entry name" value="Ser/Thr_kinase_AS"/>
</dbReference>
<gene>
    <name evidence="5" type="ORF">PTTG_07929</name>
</gene>
<dbReference type="SMART" id="SM00220">
    <property type="entry name" value="S_TKc"/>
    <property type="match status" value="1"/>
</dbReference>